<evidence type="ECO:0000313" key="2">
    <source>
        <dbReference type="EMBL" id="ACN14439.1"/>
    </source>
</evidence>
<keyword evidence="3" id="KW-1185">Reference proteome</keyword>
<dbReference type="GO" id="GO:0015098">
    <property type="term" value="F:molybdate ion transmembrane transporter activity"/>
    <property type="evidence" value="ECO:0007669"/>
    <property type="project" value="InterPro"/>
</dbReference>
<dbReference type="InterPro" id="IPR031563">
    <property type="entry name" value="MOT1/MOT2"/>
</dbReference>
<gene>
    <name evidence="2" type="primary">sulP1</name>
    <name evidence="2" type="ordered locus">HRM2_13280</name>
</gene>
<accession>C0Q8U9</accession>
<proteinExistence type="predicted"/>
<dbReference type="EMBL" id="CP001087">
    <property type="protein sequence ID" value="ACN14439.1"/>
    <property type="molecule type" value="Genomic_DNA"/>
</dbReference>
<dbReference type="RefSeq" id="WP_015903226.1">
    <property type="nucleotide sequence ID" value="NC_012108.1"/>
</dbReference>
<reference evidence="2 3" key="1">
    <citation type="journal article" date="2009" name="Environ. Microbiol.">
        <title>Genome sequence of Desulfobacterium autotrophicum HRM2, a marine sulfate reducer oxidizing organic carbon completely to carbon dioxide.</title>
        <authorList>
            <person name="Strittmatter A.W."/>
            <person name="Liesegang H."/>
            <person name="Rabus R."/>
            <person name="Decker I."/>
            <person name="Amann J."/>
            <person name="Andres S."/>
            <person name="Henne A."/>
            <person name="Fricke W.F."/>
            <person name="Martinez-Arias R."/>
            <person name="Bartels D."/>
            <person name="Goesmann A."/>
            <person name="Krause L."/>
            <person name="Puehler A."/>
            <person name="Klenk H.P."/>
            <person name="Richter M."/>
            <person name="Schuler M."/>
            <person name="Gloeckner F.O."/>
            <person name="Meyerdierks A."/>
            <person name="Gottschalk G."/>
            <person name="Amann R."/>
        </authorList>
    </citation>
    <scope>NUCLEOTIDE SEQUENCE [LARGE SCALE GENOMIC DNA]</scope>
    <source>
        <strain evidence="3">ATCC 43914 / DSM 3382 / HRM2</strain>
    </source>
</reference>
<evidence type="ECO:0000313" key="3">
    <source>
        <dbReference type="Proteomes" id="UP000000442"/>
    </source>
</evidence>
<feature type="transmembrane region" description="Helical" evidence="1">
    <location>
        <begin position="306"/>
        <end position="323"/>
    </location>
</feature>
<dbReference type="OrthoDB" id="7361398at2"/>
<feature type="transmembrane region" description="Helical" evidence="1">
    <location>
        <begin position="364"/>
        <end position="392"/>
    </location>
</feature>
<dbReference type="STRING" id="177437.HRM2_13280"/>
<feature type="transmembrane region" description="Helical" evidence="1">
    <location>
        <begin position="153"/>
        <end position="175"/>
    </location>
</feature>
<dbReference type="PANTHER" id="PTHR31970">
    <property type="match status" value="1"/>
</dbReference>
<feature type="transmembrane region" description="Helical" evidence="1">
    <location>
        <begin position="182"/>
        <end position="206"/>
    </location>
</feature>
<feature type="transmembrane region" description="Helical" evidence="1">
    <location>
        <begin position="330"/>
        <end position="352"/>
    </location>
</feature>
<feature type="transmembrane region" description="Helical" evidence="1">
    <location>
        <begin position="39"/>
        <end position="61"/>
    </location>
</feature>
<dbReference type="Proteomes" id="UP000000442">
    <property type="component" value="Chromosome"/>
</dbReference>
<dbReference type="PANTHER" id="PTHR31970:SF9">
    <property type="entry name" value="MOLYBDATE TRANSPORTER 2"/>
    <property type="match status" value="1"/>
</dbReference>
<feature type="transmembrane region" description="Helical" evidence="1">
    <location>
        <begin position="81"/>
        <end position="104"/>
    </location>
</feature>
<feature type="transmembrane region" description="Helical" evidence="1">
    <location>
        <begin position="226"/>
        <end position="247"/>
    </location>
</feature>
<name>C0Q8U9_DESAH</name>
<sequence>MANHYSFNRMELAGSFGDLGTILPLAIGMIMVNGLSPHGLFFSVGLFYLFSGVYYGVTVPVQPMKVIGAYAVATSLTPSQIGASGLLVGLFLLVLGGTGAMGLLGKYIPKSVVRGVQMATGTLLMAQGVRFMAGTSKYQLVQGMVEPHLNVQAFAGMPVGIVIGIIGAVITLFFLDNKRFPAGILVVIYGFVLGLVWGIHGSLNLFIPGIFMPELLPFGFPSGADFSFVLIALVLPQLPMTIGNAVVANADLSRDYFGDNSKRVTYKALCISMGLANLVSFMVGGMPLCHGAGGLAAHYRFGARTAGSNLMIGLIFLVLAIFLGPHILGLINLIPFSVLGVLLIFAGSQLSLTLLDINDRKDLFVVLIMLGITLASNLAVGFIVGIVLSYALKSDRMAV</sequence>
<evidence type="ECO:0000256" key="1">
    <source>
        <dbReference type="SAM" id="Phobius"/>
    </source>
</evidence>
<protein>
    <submittedName>
        <fullName evidence="2">SulP1</fullName>
    </submittedName>
</protein>
<keyword evidence="1" id="KW-0812">Transmembrane</keyword>
<dbReference type="eggNOG" id="COG0659">
    <property type="taxonomic scope" value="Bacteria"/>
</dbReference>
<dbReference type="AlphaFoldDB" id="C0Q8U9"/>
<dbReference type="KEGG" id="dat:HRM2_13280"/>
<keyword evidence="1" id="KW-1133">Transmembrane helix</keyword>
<dbReference type="Pfam" id="PF16983">
    <property type="entry name" value="MFS_MOT1"/>
    <property type="match status" value="2"/>
</dbReference>
<keyword evidence="1" id="KW-0472">Membrane</keyword>
<feature type="transmembrane region" description="Helical" evidence="1">
    <location>
        <begin position="12"/>
        <end position="32"/>
    </location>
</feature>
<feature type="transmembrane region" description="Helical" evidence="1">
    <location>
        <begin position="268"/>
        <end position="286"/>
    </location>
</feature>
<dbReference type="HOGENOM" id="CLU_032158_1_0_7"/>
<organism evidence="2 3">
    <name type="scientific">Desulforapulum autotrophicum (strain ATCC 43914 / DSM 3382 / VKM B-1955 / HRM2)</name>
    <name type="common">Desulfobacterium autotrophicum</name>
    <dbReference type="NCBI Taxonomy" id="177437"/>
    <lineage>
        <taxon>Bacteria</taxon>
        <taxon>Pseudomonadati</taxon>
        <taxon>Thermodesulfobacteriota</taxon>
        <taxon>Desulfobacteria</taxon>
        <taxon>Desulfobacterales</taxon>
        <taxon>Desulfobacteraceae</taxon>
        <taxon>Desulforapulum</taxon>
    </lineage>
</organism>